<dbReference type="GeneID" id="102807214"/>
<dbReference type="PANTHER" id="PTHR11360">
    <property type="entry name" value="MONOCARBOXYLATE TRANSPORTER"/>
    <property type="match status" value="1"/>
</dbReference>
<evidence type="ECO:0000313" key="4">
    <source>
        <dbReference type="Proteomes" id="UP000694865"/>
    </source>
</evidence>
<dbReference type="Pfam" id="PF07690">
    <property type="entry name" value="MFS_1"/>
    <property type="match status" value="1"/>
</dbReference>
<feature type="non-terminal residue" evidence="5">
    <location>
        <position position="194"/>
    </location>
</feature>
<dbReference type="Proteomes" id="UP000694865">
    <property type="component" value="Unplaced"/>
</dbReference>
<feature type="transmembrane region" description="Helical" evidence="2">
    <location>
        <begin position="83"/>
        <end position="102"/>
    </location>
</feature>
<feature type="transmembrane region" description="Helical" evidence="2">
    <location>
        <begin position="172"/>
        <end position="191"/>
    </location>
</feature>
<organism evidence="4 5">
    <name type="scientific">Saccoglossus kowalevskii</name>
    <name type="common">Acorn worm</name>
    <dbReference type="NCBI Taxonomy" id="10224"/>
    <lineage>
        <taxon>Eukaryota</taxon>
        <taxon>Metazoa</taxon>
        <taxon>Hemichordata</taxon>
        <taxon>Enteropneusta</taxon>
        <taxon>Harrimaniidae</taxon>
        <taxon>Saccoglossus</taxon>
    </lineage>
</organism>
<comment type="subcellular location">
    <subcellularLocation>
        <location evidence="1">Membrane</location>
        <topology evidence="1">Multi-pass membrane protein</topology>
    </subcellularLocation>
</comment>
<keyword evidence="2" id="KW-0812">Transmembrane</keyword>
<dbReference type="Gene3D" id="1.20.1250.20">
    <property type="entry name" value="MFS general substrate transporter like domains"/>
    <property type="match status" value="1"/>
</dbReference>
<feature type="transmembrane region" description="Helical" evidence="2">
    <location>
        <begin position="54"/>
        <end position="76"/>
    </location>
</feature>
<dbReference type="SUPFAM" id="SSF103473">
    <property type="entry name" value="MFS general substrate transporter"/>
    <property type="match status" value="1"/>
</dbReference>
<name>A0ABM0M342_SACKO</name>
<keyword evidence="2" id="KW-0472">Membrane</keyword>
<evidence type="ECO:0000256" key="1">
    <source>
        <dbReference type="ARBA" id="ARBA00004141"/>
    </source>
</evidence>
<protein>
    <submittedName>
        <fullName evidence="5">Monocarboxylate transporter 9-like</fullName>
    </submittedName>
</protein>
<dbReference type="PROSITE" id="PS50850">
    <property type="entry name" value="MFS"/>
    <property type="match status" value="1"/>
</dbReference>
<keyword evidence="2" id="KW-1133">Transmembrane helix</keyword>
<accession>A0ABM0M342</accession>
<feature type="transmembrane region" description="Helical" evidence="2">
    <location>
        <begin position="114"/>
        <end position="134"/>
    </location>
</feature>
<evidence type="ECO:0000259" key="3">
    <source>
        <dbReference type="PROSITE" id="PS50850"/>
    </source>
</evidence>
<proteinExistence type="predicted"/>
<dbReference type="InterPro" id="IPR011701">
    <property type="entry name" value="MFS"/>
</dbReference>
<feature type="transmembrane region" description="Helical" evidence="2">
    <location>
        <begin position="12"/>
        <end position="34"/>
    </location>
</feature>
<dbReference type="PANTHER" id="PTHR11360:SF284">
    <property type="entry name" value="EG:103B4.3 PROTEIN-RELATED"/>
    <property type="match status" value="1"/>
</dbReference>
<dbReference type="InterPro" id="IPR050327">
    <property type="entry name" value="Proton-linked_MCT"/>
</dbReference>
<evidence type="ECO:0000313" key="5">
    <source>
        <dbReference type="RefSeq" id="XP_006814433.1"/>
    </source>
</evidence>
<keyword evidence="4" id="KW-1185">Reference proteome</keyword>
<dbReference type="RefSeq" id="XP_006814433.1">
    <property type="nucleotide sequence ID" value="XM_006814370.1"/>
</dbReference>
<evidence type="ECO:0000256" key="2">
    <source>
        <dbReference type="SAM" id="Phobius"/>
    </source>
</evidence>
<sequence>MGRLKESDPPDGGWGWVIVFSAFTIQMIVNGSQLTTGLLYVSLKNYFNESATTTAWVLSLSTALMQMSGPLGTYIANKFGIRPTVIIGGAVSTAGFLLSSFAPNVYYLYFTHGIVASIGHGLCFGQSLAILPYYFEKRFPIASSLTSSGTCVGLIVYSLLYQVFLEIYGWKGTYLLVSALNAHLILCGVLFRPI</sequence>
<feature type="transmembrane region" description="Helical" evidence="2">
    <location>
        <begin position="141"/>
        <end position="160"/>
    </location>
</feature>
<dbReference type="InterPro" id="IPR020846">
    <property type="entry name" value="MFS_dom"/>
</dbReference>
<reference evidence="5" key="1">
    <citation type="submission" date="2025-08" db="UniProtKB">
        <authorList>
            <consortium name="RefSeq"/>
        </authorList>
    </citation>
    <scope>IDENTIFICATION</scope>
    <source>
        <tissue evidence="5">Testes</tissue>
    </source>
</reference>
<gene>
    <name evidence="5" type="primary">LOC102807214</name>
</gene>
<dbReference type="InterPro" id="IPR036259">
    <property type="entry name" value="MFS_trans_sf"/>
</dbReference>
<feature type="domain" description="Major facilitator superfamily (MFS) profile" evidence="3">
    <location>
        <begin position="18"/>
        <end position="194"/>
    </location>
</feature>